<dbReference type="Proteomes" id="UP000766595">
    <property type="component" value="Unassembled WGS sequence"/>
</dbReference>
<protein>
    <recommendedName>
        <fullName evidence="1">PAS domain-containing protein</fullName>
    </recommendedName>
</protein>
<dbReference type="RefSeq" id="WP_261971041.1">
    <property type="nucleotide sequence ID" value="NZ_JAHHZF010000014.1"/>
</dbReference>
<dbReference type="AlphaFoldDB" id="A0A947GDG8"/>
<dbReference type="SUPFAM" id="SSF55785">
    <property type="entry name" value="PYP-like sensor domain (PAS domain)"/>
    <property type="match status" value="1"/>
</dbReference>
<dbReference type="InterPro" id="IPR035965">
    <property type="entry name" value="PAS-like_dom_sf"/>
</dbReference>
<comment type="caution">
    <text evidence="2">The sequence shown here is derived from an EMBL/GenBank/DDBJ whole genome shotgun (WGS) entry which is preliminary data.</text>
</comment>
<gene>
    <name evidence="2" type="ORF">KL771_23935</name>
</gene>
<evidence type="ECO:0000313" key="2">
    <source>
        <dbReference type="EMBL" id="MBT9292533.1"/>
    </source>
</evidence>
<feature type="domain" description="PAS" evidence="1">
    <location>
        <begin position="133"/>
        <end position="165"/>
    </location>
</feature>
<accession>A0A947GDG8</accession>
<organism evidence="2 3">
    <name type="scientific">Prosthecodimorpha staleyi</name>
    <dbReference type="NCBI Taxonomy" id="2840188"/>
    <lineage>
        <taxon>Bacteria</taxon>
        <taxon>Pseudomonadati</taxon>
        <taxon>Pseudomonadota</taxon>
        <taxon>Alphaproteobacteria</taxon>
        <taxon>Hyphomicrobiales</taxon>
        <taxon>Ancalomicrobiaceae</taxon>
        <taxon>Prosthecodimorpha</taxon>
    </lineage>
</organism>
<sequence>MVDREALYRDIALSLDVGYWMLDCARESIYWPKGLGVEKVHKSYGWTPLGEVAQFYDEPERLRFFGYVRDLLANPNSDRRLDIVARGPAGARIPLRMCGRAVRDDRDLYIFGMIEVSPVPRERDDGARQSSALLDSVLAATDSGVILFDESMTLRRANAAALQMFAPAGEGAAAPAAVAERLPAEMMKTVAEAFARRAGTAGRIILADGRRAMWRATPYWLGPQGPRGGLLVVNAAGAARAPAPAAPAGRFDVLENLAHPAVIVSATGADLKFANRPARHMLHLADNARYRVRNLFEVAGPMAVARVQPPDPRADILPVALPMGARIARMGEADEDLLFVEYLYR</sequence>
<dbReference type="EMBL" id="JAHHZF010000014">
    <property type="protein sequence ID" value="MBT9292533.1"/>
    <property type="molecule type" value="Genomic_DNA"/>
</dbReference>
<name>A0A947GDG8_9HYPH</name>
<proteinExistence type="predicted"/>
<dbReference type="Pfam" id="PF13188">
    <property type="entry name" value="PAS_8"/>
    <property type="match status" value="1"/>
</dbReference>
<dbReference type="InterPro" id="IPR000014">
    <property type="entry name" value="PAS"/>
</dbReference>
<evidence type="ECO:0000259" key="1">
    <source>
        <dbReference type="Pfam" id="PF13188"/>
    </source>
</evidence>
<evidence type="ECO:0000313" key="3">
    <source>
        <dbReference type="Proteomes" id="UP000766595"/>
    </source>
</evidence>
<keyword evidence="3" id="KW-1185">Reference proteome</keyword>
<reference evidence="2 3" key="1">
    <citation type="submission" date="2021-06" db="EMBL/GenBank/DDBJ databases">
        <authorList>
            <person name="Grouzdev D.S."/>
            <person name="Koziaeva V."/>
        </authorList>
    </citation>
    <scope>NUCLEOTIDE SEQUENCE [LARGE SCALE GENOMIC DNA]</scope>
    <source>
        <strain evidence="2 3">22</strain>
    </source>
</reference>